<feature type="domain" description="Copper amine oxidase-like N-terminal" evidence="3">
    <location>
        <begin position="40"/>
        <end position="145"/>
    </location>
</feature>
<dbReference type="InterPro" id="IPR011105">
    <property type="entry name" value="Cell_wall_hydrolase_SleB"/>
</dbReference>
<feature type="domain" description="Cell wall hydrolase SleB" evidence="2">
    <location>
        <begin position="177"/>
        <end position="276"/>
    </location>
</feature>
<evidence type="ECO:0000313" key="5">
    <source>
        <dbReference type="Proteomes" id="UP000183995"/>
    </source>
</evidence>
<dbReference type="InterPro" id="IPR012854">
    <property type="entry name" value="Cu_amine_oxidase-like_N"/>
</dbReference>
<dbReference type="SUPFAM" id="SSF55383">
    <property type="entry name" value="Copper amine oxidase, domain N"/>
    <property type="match status" value="1"/>
</dbReference>
<dbReference type="GO" id="GO:0016787">
    <property type="term" value="F:hydrolase activity"/>
    <property type="evidence" value="ECO:0007669"/>
    <property type="project" value="InterPro"/>
</dbReference>
<dbReference type="OrthoDB" id="9785345at2"/>
<feature type="signal peptide" evidence="1">
    <location>
        <begin position="1"/>
        <end position="24"/>
    </location>
</feature>
<name>A0A1M5Z4L5_9FIRM</name>
<dbReference type="STRING" id="1123282.SAMN02745823_03213"/>
<dbReference type="Proteomes" id="UP000183995">
    <property type="component" value="Unassembled WGS sequence"/>
</dbReference>
<dbReference type="InterPro" id="IPR036582">
    <property type="entry name" value="Mao_N_sf"/>
</dbReference>
<dbReference type="Pfam" id="PF07833">
    <property type="entry name" value="Cu_amine_oxidN1"/>
    <property type="match status" value="1"/>
</dbReference>
<dbReference type="Pfam" id="PF07486">
    <property type="entry name" value="Hydrolase_2"/>
    <property type="match status" value="1"/>
</dbReference>
<evidence type="ECO:0000256" key="1">
    <source>
        <dbReference type="SAM" id="SignalP"/>
    </source>
</evidence>
<dbReference type="InterPro" id="IPR042047">
    <property type="entry name" value="SleB_dom1"/>
</dbReference>
<dbReference type="Gene3D" id="1.10.10.2520">
    <property type="entry name" value="Cell wall hydrolase SleB, domain 1"/>
    <property type="match status" value="1"/>
</dbReference>
<feature type="chain" id="PRO_5012047955" evidence="1">
    <location>
        <begin position="25"/>
        <end position="277"/>
    </location>
</feature>
<evidence type="ECO:0000259" key="3">
    <source>
        <dbReference type="Pfam" id="PF07833"/>
    </source>
</evidence>
<sequence length="277" mass="29364">MKKRLLLSGLVLLMLAAITPLVLAADIDSGTPPTRVSVTIDGRVAEFHVSPIVINSATYVSIRDFSMAMGAANVSWDSGTATVTAPNLSLTAAVGSTYLVANGRYLFIPDSCLLVDGSVMAPVRAIAKAFDAAVGWDGFTKTVSVTKGSGAITPGSVFYDKTDLYWMSRIIYAEARGESLTGKIAVGGVIMNRLRSPLFPKTVRDVIFDKQYGIQFTPAYSGAIYNTPSEECIIAAKIALDGGNTAGGALYFAATKNCWAAKTRPYAATIGNHYFYA</sequence>
<dbReference type="RefSeq" id="WP_073081113.1">
    <property type="nucleotide sequence ID" value="NZ_FQXV01000013.1"/>
</dbReference>
<reference evidence="4 5" key="1">
    <citation type="submission" date="2016-11" db="EMBL/GenBank/DDBJ databases">
        <authorList>
            <person name="Jaros S."/>
            <person name="Januszkiewicz K."/>
            <person name="Wedrychowicz H."/>
        </authorList>
    </citation>
    <scope>NUCLEOTIDE SEQUENCE [LARGE SCALE GENOMIC DNA]</scope>
    <source>
        <strain evidence="4 5">DSM 10068</strain>
    </source>
</reference>
<keyword evidence="5" id="KW-1185">Reference proteome</keyword>
<organism evidence="4 5">
    <name type="scientific">Sporobacter termitidis DSM 10068</name>
    <dbReference type="NCBI Taxonomy" id="1123282"/>
    <lineage>
        <taxon>Bacteria</taxon>
        <taxon>Bacillati</taxon>
        <taxon>Bacillota</taxon>
        <taxon>Clostridia</taxon>
        <taxon>Eubacteriales</taxon>
        <taxon>Oscillospiraceae</taxon>
        <taxon>Sporobacter</taxon>
    </lineage>
</organism>
<dbReference type="AlphaFoldDB" id="A0A1M5Z4L5"/>
<dbReference type="EMBL" id="FQXV01000013">
    <property type="protein sequence ID" value="SHI19121.1"/>
    <property type="molecule type" value="Genomic_DNA"/>
</dbReference>
<gene>
    <name evidence="4" type="ORF">SAMN02745823_03213</name>
</gene>
<keyword evidence="1" id="KW-0732">Signal</keyword>
<evidence type="ECO:0000313" key="4">
    <source>
        <dbReference type="EMBL" id="SHI19121.1"/>
    </source>
</evidence>
<protein>
    <submittedName>
        <fullName evidence="4">Copper amine oxidase N-terminal domain-containing protein</fullName>
    </submittedName>
</protein>
<proteinExistence type="predicted"/>
<evidence type="ECO:0000259" key="2">
    <source>
        <dbReference type="Pfam" id="PF07486"/>
    </source>
</evidence>
<dbReference type="Gene3D" id="3.30.457.10">
    <property type="entry name" value="Copper amine oxidase-like, N-terminal domain"/>
    <property type="match status" value="1"/>
</dbReference>
<accession>A0A1M5Z4L5</accession>